<evidence type="ECO:0000259" key="7">
    <source>
        <dbReference type="PROSITE" id="PS50850"/>
    </source>
</evidence>
<feature type="transmembrane region" description="Helical" evidence="6">
    <location>
        <begin position="293"/>
        <end position="313"/>
    </location>
</feature>
<evidence type="ECO:0000256" key="1">
    <source>
        <dbReference type="ARBA" id="ARBA00004141"/>
    </source>
</evidence>
<dbReference type="Gene3D" id="1.20.1250.20">
    <property type="entry name" value="MFS general substrate transporter like domains"/>
    <property type="match status" value="2"/>
</dbReference>
<keyword evidence="4 6" id="KW-0472">Membrane</keyword>
<gene>
    <name evidence="8" type="ORF">MYCIT1_LOCUS23842</name>
</gene>
<evidence type="ECO:0000256" key="3">
    <source>
        <dbReference type="ARBA" id="ARBA00022989"/>
    </source>
</evidence>
<feature type="transmembrane region" description="Helical" evidence="6">
    <location>
        <begin position="224"/>
        <end position="247"/>
    </location>
</feature>
<dbReference type="InterPro" id="IPR011701">
    <property type="entry name" value="MFS"/>
</dbReference>
<protein>
    <recommendedName>
        <fullName evidence="7">Major facilitator superfamily (MFS) profile domain-containing protein</fullName>
    </recommendedName>
</protein>
<organism evidence="8 9">
    <name type="scientific">Mycena citricolor</name>
    <dbReference type="NCBI Taxonomy" id="2018698"/>
    <lineage>
        <taxon>Eukaryota</taxon>
        <taxon>Fungi</taxon>
        <taxon>Dikarya</taxon>
        <taxon>Basidiomycota</taxon>
        <taxon>Agaricomycotina</taxon>
        <taxon>Agaricomycetes</taxon>
        <taxon>Agaricomycetidae</taxon>
        <taxon>Agaricales</taxon>
        <taxon>Marasmiineae</taxon>
        <taxon>Mycenaceae</taxon>
        <taxon>Mycena</taxon>
    </lineage>
</organism>
<dbReference type="PANTHER" id="PTHR23501:SF102">
    <property type="entry name" value="DRUG TRANSPORTER, PUTATIVE (AFU_ORTHOLOGUE AFUA_3G08530)-RELATED"/>
    <property type="match status" value="1"/>
</dbReference>
<comment type="caution">
    <text evidence="8">The sequence shown here is derived from an EMBL/GenBank/DDBJ whole genome shotgun (WGS) entry which is preliminary data.</text>
</comment>
<dbReference type="Proteomes" id="UP001295794">
    <property type="component" value="Unassembled WGS sequence"/>
</dbReference>
<feature type="transmembrane region" description="Helical" evidence="6">
    <location>
        <begin position="462"/>
        <end position="484"/>
    </location>
</feature>
<dbReference type="AlphaFoldDB" id="A0AAD2HIF0"/>
<feature type="transmembrane region" description="Helical" evidence="6">
    <location>
        <begin position="46"/>
        <end position="72"/>
    </location>
</feature>
<dbReference type="InterPro" id="IPR020846">
    <property type="entry name" value="MFS_dom"/>
</dbReference>
<sequence length="580" mass="62171">MSPTATIVHDGHESSATEKDTTASRGSTSTPPGDTSTPATSGKSRAFYMSFMAIMVTTFLSALDLTAVGTALPTIAAALKDTKGEFTWVGSAYALSSTAFIPLSGSMADAFGRHVRRSCRRISCPSSPCVQEARPVDLYRALRDRKRVGRRSPEHVDDDRSQECALFFRIGGGGILNLTEILIADLVPLAERGLYQGLVGLMWSLASSIGPPIGGALASRGNKAWRWLFFLNLPLTGLAFLLVTIYLNVKTPPGTVKEKLAKVDWLGNAMVIIGSGLVIIGLTWGGIRYPWSSAPVLVTLILGVLFLFAFGVYEATVPERPTIPLDVIGNRTSLSGLLTTAAHGIASLAIIYYLPVFFQACFGASPIRSAVDFLPGALLTAPFALIAGLLIMAGKRYREVNWIGWIFMIVAFGLISTLEATASTSQWVGFQVVGAIGTGLIFSAPVFPILAPLNPDRAGSALALFSFTRSFFQTWGIAIAGSILQNELSRNLPPAFVAQFPPHYEIAYAAIPAIDLLDQPLKSEVQAAFASSMSVIWQVMIGLCGLGFLLSLLMKEVPMSMDVDDSYALEEEKVSDIEKL</sequence>
<keyword evidence="3 6" id="KW-1133">Transmembrane helix</keyword>
<evidence type="ECO:0000256" key="4">
    <source>
        <dbReference type="ARBA" id="ARBA00023136"/>
    </source>
</evidence>
<evidence type="ECO:0000256" key="6">
    <source>
        <dbReference type="SAM" id="Phobius"/>
    </source>
</evidence>
<feature type="transmembrane region" description="Helical" evidence="6">
    <location>
        <begin position="400"/>
        <end position="418"/>
    </location>
</feature>
<dbReference type="PROSITE" id="PS50850">
    <property type="entry name" value="MFS"/>
    <property type="match status" value="1"/>
</dbReference>
<keyword evidence="2 6" id="KW-0812">Transmembrane</keyword>
<dbReference type="InterPro" id="IPR036259">
    <property type="entry name" value="MFS_trans_sf"/>
</dbReference>
<feature type="domain" description="Major facilitator superfamily (MFS) profile" evidence="7">
    <location>
        <begin position="50"/>
        <end position="559"/>
    </location>
</feature>
<feature type="transmembrane region" description="Helical" evidence="6">
    <location>
        <begin position="92"/>
        <end position="111"/>
    </location>
</feature>
<feature type="transmembrane region" description="Helical" evidence="6">
    <location>
        <begin position="334"/>
        <end position="353"/>
    </location>
</feature>
<dbReference type="Pfam" id="PF07690">
    <property type="entry name" value="MFS_1"/>
    <property type="match status" value="1"/>
</dbReference>
<accession>A0AAD2HIF0</accession>
<evidence type="ECO:0000256" key="5">
    <source>
        <dbReference type="SAM" id="MobiDB-lite"/>
    </source>
</evidence>
<dbReference type="GO" id="GO:0022857">
    <property type="term" value="F:transmembrane transporter activity"/>
    <property type="evidence" value="ECO:0007669"/>
    <property type="project" value="InterPro"/>
</dbReference>
<dbReference type="Gene3D" id="1.20.1720.10">
    <property type="entry name" value="Multidrug resistance protein D"/>
    <property type="match status" value="1"/>
</dbReference>
<name>A0AAD2HIF0_9AGAR</name>
<proteinExistence type="predicted"/>
<evidence type="ECO:0000313" key="8">
    <source>
        <dbReference type="EMBL" id="CAK5275820.1"/>
    </source>
</evidence>
<reference evidence="8" key="1">
    <citation type="submission" date="2023-11" db="EMBL/GenBank/DDBJ databases">
        <authorList>
            <person name="De Vega J J."/>
            <person name="De Vega J J."/>
        </authorList>
    </citation>
    <scope>NUCLEOTIDE SEQUENCE</scope>
</reference>
<dbReference type="SUPFAM" id="SSF103473">
    <property type="entry name" value="MFS general substrate transporter"/>
    <property type="match status" value="2"/>
</dbReference>
<dbReference type="PANTHER" id="PTHR23501">
    <property type="entry name" value="MAJOR FACILITATOR SUPERFAMILY"/>
    <property type="match status" value="1"/>
</dbReference>
<feature type="transmembrane region" description="Helical" evidence="6">
    <location>
        <begin position="373"/>
        <end position="393"/>
    </location>
</feature>
<evidence type="ECO:0000313" key="9">
    <source>
        <dbReference type="Proteomes" id="UP001295794"/>
    </source>
</evidence>
<dbReference type="GO" id="GO:0005886">
    <property type="term" value="C:plasma membrane"/>
    <property type="evidence" value="ECO:0007669"/>
    <property type="project" value="TreeGrafter"/>
</dbReference>
<feature type="compositionally biased region" description="Low complexity" evidence="5">
    <location>
        <begin position="24"/>
        <end position="41"/>
    </location>
</feature>
<keyword evidence="9" id="KW-1185">Reference proteome</keyword>
<feature type="transmembrane region" description="Helical" evidence="6">
    <location>
        <begin position="535"/>
        <end position="553"/>
    </location>
</feature>
<feature type="compositionally biased region" description="Basic and acidic residues" evidence="5">
    <location>
        <begin position="9"/>
        <end position="22"/>
    </location>
</feature>
<evidence type="ECO:0000256" key="2">
    <source>
        <dbReference type="ARBA" id="ARBA00022692"/>
    </source>
</evidence>
<feature type="transmembrane region" description="Helical" evidence="6">
    <location>
        <begin position="430"/>
        <end position="450"/>
    </location>
</feature>
<comment type="subcellular location">
    <subcellularLocation>
        <location evidence="1">Membrane</location>
        <topology evidence="1">Multi-pass membrane protein</topology>
    </subcellularLocation>
</comment>
<feature type="region of interest" description="Disordered" evidence="5">
    <location>
        <begin position="1"/>
        <end position="41"/>
    </location>
</feature>
<feature type="transmembrane region" description="Helical" evidence="6">
    <location>
        <begin position="268"/>
        <end position="287"/>
    </location>
</feature>
<dbReference type="EMBL" id="CAVNYO010000405">
    <property type="protein sequence ID" value="CAK5275820.1"/>
    <property type="molecule type" value="Genomic_DNA"/>
</dbReference>